<organism evidence="2 3">
    <name type="scientific">Colletotrichum sojae</name>
    <dbReference type="NCBI Taxonomy" id="2175907"/>
    <lineage>
        <taxon>Eukaryota</taxon>
        <taxon>Fungi</taxon>
        <taxon>Dikarya</taxon>
        <taxon>Ascomycota</taxon>
        <taxon>Pezizomycotina</taxon>
        <taxon>Sordariomycetes</taxon>
        <taxon>Hypocreomycetidae</taxon>
        <taxon>Glomerellales</taxon>
        <taxon>Glomerellaceae</taxon>
        <taxon>Colletotrichum</taxon>
        <taxon>Colletotrichum orchidearum species complex</taxon>
    </lineage>
</organism>
<evidence type="ECO:0000313" key="3">
    <source>
        <dbReference type="Proteomes" id="UP000652219"/>
    </source>
</evidence>
<gene>
    <name evidence="2" type="ORF">CSOJ01_15688</name>
</gene>
<feature type="region of interest" description="Disordered" evidence="1">
    <location>
        <begin position="1"/>
        <end position="21"/>
    </location>
</feature>
<dbReference type="Proteomes" id="UP000652219">
    <property type="component" value="Unassembled WGS sequence"/>
</dbReference>
<comment type="caution">
    <text evidence="2">The sequence shown here is derived from an EMBL/GenBank/DDBJ whole genome shotgun (WGS) entry which is preliminary data.</text>
</comment>
<feature type="non-terminal residue" evidence="2">
    <location>
        <position position="1"/>
    </location>
</feature>
<evidence type="ECO:0000256" key="1">
    <source>
        <dbReference type="SAM" id="MobiDB-lite"/>
    </source>
</evidence>
<feature type="compositionally biased region" description="Basic residues" evidence="1">
    <location>
        <begin position="7"/>
        <end position="17"/>
    </location>
</feature>
<sequence length="392" mass="44361">SAQLTRQRAHAPTRPRRPNSNYNVLFHHNAVFSPTTIYSTSTGVTVVQLTLTMSNNTIFNFQRPRTITSQLRAPSDASVASSSDLNNRDTIEALPQAIWNNRRFVCDNSLATKGSRGRRTWIRNEGLFVREILPDGRKGKAYWVCRRCDERHDLKLFDVSSTSSASSHLKIKHRVIPLAVGEESEAADAVDDLPPPPKRYCSAPVAIPKSQVTKIEELAVGYIVNSDNPFTTFEDPYLRTLLCQLDGDVFSQVSWSRVSRPLRSSQRAALSQSSVPPTPSITSIPSFIRSEYTPQERVNRLRNANFDSGNYFRLSVLNGWKVLDKYYTKLGESPLYAASIILHPGRGLRWLEKRWNSPEQQQWLYQAKTGLLAYWQKCLEGGRLRVPPVAQQ</sequence>
<dbReference type="EMBL" id="WIGN01000723">
    <property type="protein sequence ID" value="KAF6784874.1"/>
    <property type="molecule type" value="Genomic_DNA"/>
</dbReference>
<protein>
    <submittedName>
        <fullName evidence="2">Transposase-like protein</fullName>
    </submittedName>
</protein>
<accession>A0A8H6IM93</accession>
<reference evidence="2 3" key="1">
    <citation type="journal article" date="2020" name="Phytopathology">
        <title>Genome Sequence Resources of Colletotrichum truncatum, C. plurivorum, C. musicola, and C. sojae: Four Species Pathogenic to Soybean (Glycine max).</title>
        <authorList>
            <person name="Rogerio F."/>
            <person name="Boufleur T.R."/>
            <person name="Ciampi-Guillardi M."/>
            <person name="Sukno S.A."/>
            <person name="Thon M.R."/>
            <person name="Massola Junior N.S."/>
            <person name="Baroncelli R."/>
        </authorList>
    </citation>
    <scope>NUCLEOTIDE SEQUENCE [LARGE SCALE GENOMIC DNA]</scope>
    <source>
        <strain evidence="2 3">LFN0009</strain>
    </source>
</reference>
<keyword evidence="3" id="KW-1185">Reference proteome</keyword>
<dbReference type="AlphaFoldDB" id="A0A8H6IM93"/>
<proteinExistence type="predicted"/>
<name>A0A8H6IM93_9PEZI</name>
<evidence type="ECO:0000313" key="2">
    <source>
        <dbReference type="EMBL" id="KAF6784874.1"/>
    </source>
</evidence>